<evidence type="ECO:0000313" key="9">
    <source>
        <dbReference type="Proteomes" id="UP001470809"/>
    </source>
</evidence>
<comment type="function">
    <text evidence="6">Catalyzes the transfer of a formyl group from 10-formyltetrahydrofolate to 5-phospho-ribosyl-glycinamide (GAR), producing 5-phospho-ribosyl-N-formylglycinamide (FGAR) and tetrahydrofolate.</text>
</comment>
<feature type="binding site" evidence="6">
    <location>
        <position position="108"/>
    </location>
    <ligand>
        <name>(6R)-10-formyltetrahydrofolate</name>
        <dbReference type="ChEBI" id="CHEBI:195366"/>
    </ligand>
</feature>
<comment type="similarity">
    <text evidence="4 6">Belongs to the GART family.</text>
</comment>
<evidence type="ECO:0000313" key="8">
    <source>
        <dbReference type="EMBL" id="WZU66693.1"/>
    </source>
</evidence>
<comment type="pathway">
    <text evidence="1 6">Purine metabolism; IMP biosynthesis via de novo pathway; N(2)-formyl-N(1)-(5-phospho-D-ribosyl)glycinamide from N(1)-(5-phospho-D-ribosyl)glycinamide (10-formyl THF route): step 1/1.</text>
</comment>
<feature type="site" description="Raises pKa of active site His" evidence="6">
    <location>
        <position position="146"/>
    </location>
</feature>
<feature type="binding site" evidence="6">
    <location>
        <begin position="13"/>
        <end position="15"/>
    </location>
    <ligand>
        <name>N(1)-(5-phospho-beta-D-ribosyl)glycinamide</name>
        <dbReference type="ChEBI" id="CHEBI:143788"/>
    </ligand>
</feature>
<dbReference type="Proteomes" id="UP001470809">
    <property type="component" value="Chromosome"/>
</dbReference>
<evidence type="ECO:0000259" key="7">
    <source>
        <dbReference type="Pfam" id="PF00551"/>
    </source>
</evidence>
<dbReference type="CDD" id="cd08645">
    <property type="entry name" value="FMT_core_GART"/>
    <property type="match status" value="1"/>
</dbReference>
<dbReference type="KEGG" id="yrh:AABB31_16975"/>
<dbReference type="PANTHER" id="PTHR43369">
    <property type="entry name" value="PHOSPHORIBOSYLGLYCINAMIDE FORMYLTRANSFERASE"/>
    <property type="match status" value="1"/>
</dbReference>
<evidence type="ECO:0000256" key="6">
    <source>
        <dbReference type="HAMAP-Rule" id="MF_01930"/>
    </source>
</evidence>
<proteinExistence type="inferred from homology"/>
<dbReference type="EC" id="2.1.2.2" evidence="6"/>
<dbReference type="SUPFAM" id="SSF53328">
    <property type="entry name" value="Formyltransferase"/>
    <property type="match status" value="1"/>
</dbReference>
<evidence type="ECO:0000256" key="3">
    <source>
        <dbReference type="ARBA" id="ARBA00022755"/>
    </source>
</evidence>
<dbReference type="EMBL" id="CP151767">
    <property type="protein sequence ID" value="WZU66693.1"/>
    <property type="molecule type" value="Genomic_DNA"/>
</dbReference>
<evidence type="ECO:0000256" key="5">
    <source>
        <dbReference type="ARBA" id="ARBA00047664"/>
    </source>
</evidence>
<protein>
    <recommendedName>
        <fullName evidence="6">Phosphoribosylglycinamide formyltransferase</fullName>
        <ecNumber evidence="6">2.1.2.2</ecNumber>
    </recommendedName>
    <alternativeName>
        <fullName evidence="6">5'-phosphoribosylglycinamide transformylase</fullName>
    </alternativeName>
    <alternativeName>
        <fullName evidence="6">GAR transformylase</fullName>
        <shortName evidence="6">GART</shortName>
    </alternativeName>
</protein>
<dbReference type="HAMAP" id="MF_01930">
    <property type="entry name" value="PurN"/>
    <property type="match status" value="1"/>
</dbReference>
<evidence type="ECO:0000256" key="1">
    <source>
        <dbReference type="ARBA" id="ARBA00005054"/>
    </source>
</evidence>
<organism evidence="8 9">
    <name type="scientific">Yoonia rhodophyticola</name>
    <dbReference type="NCBI Taxonomy" id="3137370"/>
    <lineage>
        <taxon>Bacteria</taxon>
        <taxon>Pseudomonadati</taxon>
        <taxon>Pseudomonadota</taxon>
        <taxon>Alphaproteobacteria</taxon>
        <taxon>Rhodobacterales</taxon>
        <taxon>Paracoccaceae</taxon>
        <taxon>Yoonia</taxon>
    </lineage>
</organism>
<dbReference type="InterPro" id="IPR002376">
    <property type="entry name" value="Formyl_transf_N"/>
</dbReference>
<dbReference type="InterPro" id="IPR036477">
    <property type="entry name" value="Formyl_transf_N_sf"/>
</dbReference>
<dbReference type="NCBIfam" id="TIGR00639">
    <property type="entry name" value="PurN"/>
    <property type="match status" value="1"/>
</dbReference>
<evidence type="ECO:0000256" key="2">
    <source>
        <dbReference type="ARBA" id="ARBA00022679"/>
    </source>
</evidence>
<keyword evidence="2 6" id="KW-0808">Transferase</keyword>
<accession>A0AAN0MJL2</accession>
<keyword evidence="3 6" id="KW-0658">Purine biosynthesis</keyword>
<dbReference type="Pfam" id="PF00551">
    <property type="entry name" value="Formyl_trans_N"/>
    <property type="match status" value="1"/>
</dbReference>
<dbReference type="Gene3D" id="3.40.50.170">
    <property type="entry name" value="Formyl transferase, N-terminal domain"/>
    <property type="match status" value="1"/>
</dbReference>
<reference evidence="8 9" key="2">
    <citation type="submission" date="2024-08" db="EMBL/GenBank/DDBJ databases">
        <title>Phylogenomic analyses of a clade within the roseobacter group suggest taxonomic reassignments of species of the genera Aestuariivita, Citreicella, Loktanella, Nautella, Pelagibaca, Ruegeria, Thalassobius, Thiobacimonas and Tropicibacter, and the proposal o.</title>
        <authorList>
            <person name="Jeon C.O."/>
        </authorList>
    </citation>
    <scope>NUCLEOTIDE SEQUENCE [LARGE SCALE GENOMIC DNA]</scope>
    <source>
        <strain evidence="8 9">SS1-5</strain>
    </source>
</reference>
<sequence length="198" mass="21251">MTKRVAILISGGGSNMVSLVQDMTGDHPARPVLVCANNPDAGGLAKARQLHIPTFAVDHKSYGKDRQGFEAALQAALQKARPDIICLAGFMRILSAEFVAAWEGRMLNIHPSLLPKYKGLNTHARALEAGDAVHGCTVHEVTADLDDGPILGQARLPVRPDDTAASLAARLLPLEHQLYPQVLRRFAAGDRRQVTLGA</sequence>
<feature type="domain" description="Formyl transferase N-terminal" evidence="7">
    <location>
        <begin position="3"/>
        <end position="183"/>
    </location>
</feature>
<name>A0AAN0MJL2_9RHOB</name>
<reference evidence="9" key="1">
    <citation type="submission" date="2024-04" db="EMBL/GenBank/DDBJ databases">
        <title>Phylogenomic analyses of a clade within the roseobacter group suggest taxonomic reassignments of species of the genera Aestuariivita, Citreicella, Loktanella, Nautella, Pelagibaca, Ruegeria, Thalassobius, Thiobacimonas and Tropicibacter, and the proposal o.</title>
        <authorList>
            <person name="Jeon C.O."/>
        </authorList>
    </citation>
    <scope>NUCLEOTIDE SEQUENCE [LARGE SCALE GENOMIC DNA]</scope>
    <source>
        <strain evidence="9">SS1-5</strain>
    </source>
</reference>
<feature type="binding site" evidence="6">
    <location>
        <position position="66"/>
    </location>
    <ligand>
        <name>(6R)-10-formyltetrahydrofolate</name>
        <dbReference type="ChEBI" id="CHEBI:195366"/>
    </ligand>
</feature>
<feature type="binding site" evidence="6">
    <location>
        <begin position="91"/>
        <end position="94"/>
    </location>
    <ligand>
        <name>(6R)-10-formyltetrahydrofolate</name>
        <dbReference type="ChEBI" id="CHEBI:195366"/>
    </ligand>
</feature>
<dbReference type="AlphaFoldDB" id="A0AAN0MJL2"/>
<dbReference type="GO" id="GO:0006189">
    <property type="term" value="P:'de novo' IMP biosynthetic process"/>
    <property type="evidence" value="ECO:0007669"/>
    <property type="project" value="UniProtKB-UniRule"/>
</dbReference>
<dbReference type="GO" id="GO:0005829">
    <property type="term" value="C:cytosol"/>
    <property type="evidence" value="ECO:0007669"/>
    <property type="project" value="TreeGrafter"/>
</dbReference>
<keyword evidence="9" id="KW-1185">Reference proteome</keyword>
<dbReference type="PROSITE" id="PS00373">
    <property type="entry name" value="GART"/>
    <property type="match status" value="1"/>
</dbReference>
<dbReference type="PANTHER" id="PTHR43369:SF2">
    <property type="entry name" value="PHOSPHORIBOSYLGLYCINAMIDE FORMYLTRANSFERASE"/>
    <property type="match status" value="1"/>
</dbReference>
<evidence type="ECO:0000256" key="4">
    <source>
        <dbReference type="ARBA" id="ARBA00038440"/>
    </source>
</evidence>
<dbReference type="InterPro" id="IPR001555">
    <property type="entry name" value="GART_AS"/>
</dbReference>
<comment type="catalytic activity">
    <reaction evidence="5 6">
        <text>N(1)-(5-phospho-beta-D-ribosyl)glycinamide + (6R)-10-formyltetrahydrofolate = N(2)-formyl-N(1)-(5-phospho-beta-D-ribosyl)glycinamide + (6S)-5,6,7,8-tetrahydrofolate + H(+)</text>
        <dbReference type="Rhea" id="RHEA:15053"/>
        <dbReference type="ChEBI" id="CHEBI:15378"/>
        <dbReference type="ChEBI" id="CHEBI:57453"/>
        <dbReference type="ChEBI" id="CHEBI:143788"/>
        <dbReference type="ChEBI" id="CHEBI:147286"/>
        <dbReference type="ChEBI" id="CHEBI:195366"/>
        <dbReference type="EC" id="2.1.2.2"/>
    </reaction>
</comment>
<gene>
    <name evidence="6 8" type="primary">purN</name>
    <name evidence="8" type="ORF">AABB31_16975</name>
</gene>
<dbReference type="GO" id="GO:0004644">
    <property type="term" value="F:phosphoribosylglycinamide formyltransferase activity"/>
    <property type="evidence" value="ECO:0007669"/>
    <property type="project" value="UniProtKB-UniRule"/>
</dbReference>
<dbReference type="RefSeq" id="WP_342076015.1">
    <property type="nucleotide sequence ID" value="NZ_CP151767.2"/>
</dbReference>
<dbReference type="InterPro" id="IPR004607">
    <property type="entry name" value="GART"/>
</dbReference>
<feature type="active site" description="Proton donor" evidence="6">
    <location>
        <position position="110"/>
    </location>
</feature>